<evidence type="ECO:0000256" key="7">
    <source>
        <dbReference type="ARBA" id="ARBA00069747"/>
    </source>
</evidence>
<name>A0AA88ICL3_ARTSF</name>
<evidence type="ECO:0000256" key="5">
    <source>
        <dbReference type="ARBA" id="ARBA00059054"/>
    </source>
</evidence>
<comment type="similarity">
    <text evidence="2">Belongs to the JIP scaffold family.</text>
</comment>
<evidence type="ECO:0000256" key="9">
    <source>
        <dbReference type="SAM" id="Coils"/>
    </source>
</evidence>
<dbReference type="PANTHER" id="PTHR13886:SF4">
    <property type="entry name" value="JNK-INTERACTING PROTEIN 3"/>
    <property type="match status" value="1"/>
</dbReference>
<dbReference type="AlphaFoldDB" id="A0AA88ICL3"/>
<dbReference type="Pfam" id="PF19056">
    <property type="entry name" value="WD40_2"/>
    <property type="match status" value="1"/>
</dbReference>
<feature type="coiled-coil region" evidence="9">
    <location>
        <begin position="122"/>
        <end position="156"/>
    </location>
</feature>
<evidence type="ECO:0000259" key="12">
    <source>
        <dbReference type="PROSITE" id="PS51777"/>
    </source>
</evidence>
<dbReference type="PROSITE" id="PS51777">
    <property type="entry name" value="RH2"/>
    <property type="match status" value="1"/>
</dbReference>
<dbReference type="GO" id="GO:0005078">
    <property type="term" value="F:MAP-kinase scaffold activity"/>
    <property type="evidence" value="ECO:0007669"/>
    <property type="project" value="InterPro"/>
</dbReference>
<keyword evidence="4 9" id="KW-0175">Coiled coil</keyword>
<dbReference type="InterPro" id="IPR011047">
    <property type="entry name" value="Quinoprotein_ADH-like_sf"/>
</dbReference>
<feature type="compositionally biased region" description="Acidic residues" evidence="10">
    <location>
        <begin position="273"/>
        <end position="283"/>
    </location>
</feature>
<dbReference type="GO" id="GO:0030159">
    <property type="term" value="F:signaling receptor complex adaptor activity"/>
    <property type="evidence" value="ECO:0007669"/>
    <property type="project" value="TreeGrafter"/>
</dbReference>
<reference evidence="13" key="1">
    <citation type="submission" date="2023-07" db="EMBL/GenBank/DDBJ databases">
        <title>Chromosome-level genome assembly of Artemia franciscana.</title>
        <authorList>
            <person name="Jo E."/>
        </authorList>
    </citation>
    <scope>NUCLEOTIDE SEQUENCE</scope>
    <source>
        <tissue evidence="13">Whole body</tissue>
    </source>
</reference>
<comment type="subunit">
    <text evidence="6">Forms homo- and heterooligomeric complexes. Binds the TPR motif-containing C-terminal of kinesin light chain, Klc. Pre-assembled syd scaffolding complexes are then transported as a cargo of kinesin, to the required subcellular location.</text>
</comment>
<feature type="coiled-coil region" evidence="9">
    <location>
        <begin position="363"/>
        <end position="466"/>
    </location>
</feature>
<evidence type="ECO:0000256" key="6">
    <source>
        <dbReference type="ARBA" id="ARBA00064055"/>
    </source>
</evidence>
<dbReference type="InterPro" id="IPR034744">
    <property type="entry name" value="RH2"/>
</dbReference>
<evidence type="ECO:0000313" key="14">
    <source>
        <dbReference type="Proteomes" id="UP001187531"/>
    </source>
</evidence>
<dbReference type="Pfam" id="PF09744">
    <property type="entry name" value="RH1"/>
    <property type="match status" value="1"/>
</dbReference>
<evidence type="ECO:0000256" key="3">
    <source>
        <dbReference type="ARBA" id="ARBA00022490"/>
    </source>
</evidence>
<dbReference type="Proteomes" id="UP001187531">
    <property type="component" value="Unassembled WGS sequence"/>
</dbReference>
<keyword evidence="3" id="KW-0963">Cytoplasm</keyword>
<keyword evidence="14" id="KW-1185">Reference proteome</keyword>
<evidence type="ECO:0000256" key="1">
    <source>
        <dbReference type="ARBA" id="ARBA00004496"/>
    </source>
</evidence>
<comment type="function">
    <text evidence="5">The JNK-interacting protein (JIP) group of scaffold proteins selectively mediates JNK-signaling by aggregating specific components of the MAPK cascade to form a functional JNK signaling module. May function as a regulator of vesicle transport, through interactions with the JNK-signaling components and motor proteins. Syd is required for efficient kinesin-I mediated axonal transport.</text>
</comment>
<evidence type="ECO:0000256" key="4">
    <source>
        <dbReference type="ARBA" id="ARBA00023054"/>
    </source>
</evidence>
<accession>A0AA88ICL3</accession>
<dbReference type="InterPro" id="IPR032486">
    <property type="entry name" value="JIP_LZII"/>
</dbReference>
<sequence length="1076" mass="120725">MEKIYSSEESDTMMSEKVQVIAGSIYQEFQRIINQYDEGVVKNLMPLVVNLLENLEYLHTENQEHEVELELLREDNEQLMNQYEREKQFRKAAEIKLLAIEDAVEEERKVLTGKIESLESIVRMFELKVKNLSDHVTRLEEKDNETKREYSKLHDRYTELFKTHMDHLERTRILMGSDRIEQLSFGVPRPKPSSLIRSSGPLSFGFSSMDSSQKNLTSPMVDFGSMTTPSLGFPGSTLETEFKSVQTNNTSGCDSEDRLAQDKKIWVRTPSVDDPEFSEEIPVEDSPKKNKKPAPKNEKRSNNTLYQEISFHDESMADNDDGEITGNWVHPGEYASSTSDTFFGMGKEVENLIMENNELLATKNALNIVKDDLIAKLDELNGEHEILRDEIRSLTVVKSRMRARVEELEDEIKKLKEELEKNKGNKSDDEEDVPMSQRKKFTRIEMARVLMERNQYKERFMELQEAVRWSEMVRASRVDAELDKKGKQISIWKFFSNLFNPTNERHINSRVNSNQLIRFEPKRKLTSDATKDSPTRKIDKIEKTRLSRQEGGRVQAYGWSLPADNQPASHPEKSSHLPVPVPIYCRPLADSEPGTQVWCAAGVDLSGGKTADGGALIGGSIFYDSEVDQSKWQQNSLVWICSSTETVSKVTIVNGCSPAEVMTSFQVSLSQIFSIASVPGASELDYPIQEDKPKEPSRRPSSSSDSGVSHLGTDDKLVCTITHVKDAQAPTVDFPEAQFHSTVESAMSLTSALPTMWLGTQSGAIFVHSAVAQWEKVCHAIQLKDSVLAILHLRGRVLAALANGTIAVFSRGFDGQWDLSEHQIVDLENLNVSVRAMCAVNGKAWCSFGNRIFVLDPCTLHIETSFEAHPRKESQIRQMACLGDGVWISIRLDSSLRLFHAITHQHLQDIDIEPYVSKMLEVVPGGAGKLGFSFVRITSLLIAANRLWMGTGNGVIISVPISEGLPSTSVQRGVHLPAVPRPPGGPMRLSGTFIPFCSMAHAQLSFHGHRNAVKFFVSVPSLKGEETQPSQTNLVISGGEGYIDFRSGEECDITEGKVKPYSSDQLSHLIVWQVHS</sequence>
<evidence type="ECO:0000313" key="13">
    <source>
        <dbReference type="EMBL" id="KAK2724131.1"/>
    </source>
</evidence>
<dbReference type="EMBL" id="JAVRJZ010000003">
    <property type="protein sequence ID" value="KAK2724131.1"/>
    <property type="molecule type" value="Genomic_DNA"/>
</dbReference>
<feature type="region of interest" description="Disordered" evidence="10">
    <location>
        <begin position="684"/>
        <end position="711"/>
    </location>
</feature>
<dbReference type="PROSITE" id="PS51776">
    <property type="entry name" value="RH1"/>
    <property type="match status" value="1"/>
</dbReference>
<feature type="domain" description="RH2" evidence="12">
    <location>
        <begin position="438"/>
        <end position="510"/>
    </location>
</feature>
<dbReference type="Pfam" id="PF16471">
    <property type="entry name" value="JIP_LZII"/>
    <property type="match status" value="1"/>
</dbReference>
<dbReference type="GO" id="GO:0019894">
    <property type="term" value="F:kinesin binding"/>
    <property type="evidence" value="ECO:0007669"/>
    <property type="project" value="TreeGrafter"/>
</dbReference>
<dbReference type="Gene3D" id="1.20.5.1000">
    <property type="entry name" value="arf6 gtpase in complex with a specific effector, jip4"/>
    <property type="match status" value="1"/>
</dbReference>
<dbReference type="InterPro" id="IPR034743">
    <property type="entry name" value="RH1"/>
</dbReference>
<evidence type="ECO:0000256" key="10">
    <source>
        <dbReference type="SAM" id="MobiDB-lite"/>
    </source>
</evidence>
<protein>
    <recommendedName>
        <fullName evidence="7">JNK-interacting protein 3</fullName>
    </recommendedName>
    <alternativeName>
        <fullName evidence="8">Protein sunday driver</fullName>
    </alternativeName>
</protein>
<evidence type="ECO:0000256" key="8">
    <source>
        <dbReference type="ARBA" id="ARBA00082388"/>
    </source>
</evidence>
<dbReference type="GO" id="GO:0016192">
    <property type="term" value="P:vesicle-mediated transport"/>
    <property type="evidence" value="ECO:0007669"/>
    <property type="project" value="TreeGrafter"/>
</dbReference>
<organism evidence="13 14">
    <name type="scientific">Artemia franciscana</name>
    <name type="common">Brine shrimp</name>
    <name type="synonym">Artemia sanfranciscana</name>
    <dbReference type="NCBI Taxonomy" id="6661"/>
    <lineage>
        <taxon>Eukaryota</taxon>
        <taxon>Metazoa</taxon>
        <taxon>Ecdysozoa</taxon>
        <taxon>Arthropoda</taxon>
        <taxon>Crustacea</taxon>
        <taxon>Branchiopoda</taxon>
        <taxon>Anostraca</taxon>
        <taxon>Artemiidae</taxon>
        <taxon>Artemia</taxon>
    </lineage>
</organism>
<dbReference type="GO" id="GO:0005737">
    <property type="term" value="C:cytoplasm"/>
    <property type="evidence" value="ECO:0007669"/>
    <property type="project" value="UniProtKB-SubCell"/>
</dbReference>
<evidence type="ECO:0000256" key="2">
    <source>
        <dbReference type="ARBA" id="ARBA00009866"/>
    </source>
</evidence>
<dbReference type="InterPro" id="IPR039911">
    <property type="entry name" value="JIP3/JIP4"/>
</dbReference>
<dbReference type="GO" id="GO:0008432">
    <property type="term" value="F:JUN kinase binding"/>
    <property type="evidence" value="ECO:0007669"/>
    <property type="project" value="TreeGrafter"/>
</dbReference>
<feature type="coiled-coil region" evidence="9">
    <location>
        <begin position="55"/>
        <end position="96"/>
    </location>
</feature>
<dbReference type="PANTHER" id="PTHR13886">
    <property type="entry name" value="JNK/SAPK-ASSOCIATED PROTEIN"/>
    <property type="match status" value="1"/>
</dbReference>
<comment type="subcellular location">
    <subcellularLocation>
        <location evidence="1">Cytoplasm</location>
    </subcellularLocation>
</comment>
<feature type="compositionally biased region" description="Basic and acidic residues" evidence="10">
    <location>
        <begin position="689"/>
        <end position="698"/>
    </location>
</feature>
<gene>
    <name evidence="13" type="ORF">QYM36_000857</name>
</gene>
<proteinExistence type="inferred from homology"/>
<feature type="domain" description="RH1" evidence="11">
    <location>
        <begin position="1"/>
        <end position="89"/>
    </location>
</feature>
<dbReference type="FunFam" id="1.20.5.1000:FF:000001">
    <property type="entry name" value="C-Jun-amino-terminal kinase-interacting protein 3 isoform X2"/>
    <property type="match status" value="1"/>
</dbReference>
<comment type="caution">
    <text evidence="13">The sequence shown here is derived from an EMBL/GenBank/DDBJ whole genome shotgun (WGS) entry which is preliminary data.</text>
</comment>
<evidence type="ECO:0000259" key="11">
    <source>
        <dbReference type="PROSITE" id="PS51776"/>
    </source>
</evidence>
<dbReference type="SUPFAM" id="SSF50998">
    <property type="entry name" value="Quinoprotein alcohol dehydrogenase-like"/>
    <property type="match status" value="1"/>
</dbReference>
<feature type="region of interest" description="Disordered" evidence="10">
    <location>
        <begin position="264"/>
        <end position="304"/>
    </location>
</feature>
<dbReference type="Gene3D" id="1.20.58.1770">
    <property type="match status" value="1"/>
</dbReference>